<feature type="compositionally biased region" description="Basic and acidic residues" evidence="1">
    <location>
        <begin position="8"/>
        <end position="23"/>
    </location>
</feature>
<evidence type="ECO:0000259" key="2">
    <source>
        <dbReference type="Pfam" id="PF08385"/>
    </source>
</evidence>
<organism evidence="3 4">
    <name type="scientific">Schistosoma bovis</name>
    <name type="common">Blood fluke</name>
    <dbReference type="NCBI Taxonomy" id="6184"/>
    <lineage>
        <taxon>Eukaryota</taxon>
        <taxon>Metazoa</taxon>
        <taxon>Spiralia</taxon>
        <taxon>Lophotrochozoa</taxon>
        <taxon>Platyhelminthes</taxon>
        <taxon>Trematoda</taxon>
        <taxon>Digenea</taxon>
        <taxon>Strigeidida</taxon>
        <taxon>Schistosomatoidea</taxon>
        <taxon>Schistosomatidae</taxon>
        <taxon>Schistosoma</taxon>
    </lineage>
</organism>
<name>A0A430QMK7_SCHBO</name>
<dbReference type="InterPro" id="IPR013594">
    <property type="entry name" value="Dynein_heavy_tail"/>
</dbReference>
<evidence type="ECO:0000256" key="1">
    <source>
        <dbReference type="SAM" id="MobiDB-lite"/>
    </source>
</evidence>
<sequence>NGMFTHHNNLDEDKSQGDSKDSKTPNSLHLNDKLDISINNGPHETESVDNLDNISSPTPKGDIISLADLIKNRICLTDFDPESHWHDIHNSIIEKEFAIDGHNLLICYMLNKNELKLQFEIPRFLCNEINYFIFTPNINKEKLTVDNFDLCIQYGNISGSAIQSLLGIMSSLFAPNLFTNISWPDSIRNDFSLQLQRFMSSLTDTRWKLDNKTVLYIPLDSLNVLPEIAIKDKELINRLEMIIIHWTRQIKTVLNIQNINDHSTIISPLDEIQFWHNRCDDLTGISNQLNKSIIQQIINILLIAKSTYITNFLKLADEIKWNTEQAQNNIKFLDKIKDICLQLNELKPKDIPDKLPQLINMIRIIWTNSKYYNNNELITNLFNKLSNQIIIRCCSIISLNDIYNGKIISSIFNLNQCIYCCEQYKDIYNKLQLMHIHNSMKPWDIQKNRFIIFYSQIYSKEEMQIKKYWSVCYGLEVCQCLKHFGRYEDGNKTTMPILQGIRGPEVENLLLTIEQMFEKLMNNLFENRHCILDIKATSWHDNYNRFRIGIKDLEVMMQNAINTAFETVTTIQQGVEILDIFAHLRSREVCQCLKHFGRYEDGNKTTMPILQGIRGPEVENLLLTIEQMFEKLMNNLFENRHCILDIKATSWHDNYNRFRIGIKDLEVMMQNAINTAFETVTTIQQGVEILDIFAHLRSRETIRRTIDHRTSELVSRFGDCLNQIKKEMTQRVNTGLSIPTEAYYSGQALYWKFLRRRLEKDMLALDQAFFLPLSDAGMSEYRQQCTQLTDALDDLTKKIFNEFQTTIEPTIRRTIDHRTSELVSRFGDCLNQIKKEMTQRVNTGLSIPTEAYYSGQALYWKFLRRRLEKDMLALDQAFFLPLSDAGMSEYRQQCTQLTDALDDLTKKIFNEFQTTIEPVSLI</sequence>
<dbReference type="GO" id="GO:0005858">
    <property type="term" value="C:axonemal dynein complex"/>
    <property type="evidence" value="ECO:0007669"/>
    <property type="project" value="TreeGrafter"/>
</dbReference>
<dbReference type="PANTHER" id="PTHR46532">
    <property type="entry name" value="MALE FERTILITY FACTOR KL5"/>
    <property type="match status" value="1"/>
</dbReference>
<dbReference type="EMBL" id="QMKO01001539">
    <property type="protein sequence ID" value="RTG88938.1"/>
    <property type="molecule type" value="Genomic_DNA"/>
</dbReference>
<reference evidence="3 4" key="1">
    <citation type="journal article" date="2019" name="PLoS Pathog.">
        <title>Genome sequence of the bovine parasite Schistosoma bovis Tanzania.</title>
        <authorList>
            <person name="Oey H."/>
            <person name="Zakrzewski M."/>
            <person name="Gobert G."/>
            <person name="Gravermann K."/>
            <person name="Stoye J."/>
            <person name="Jones M."/>
            <person name="Mcmanus D."/>
            <person name="Krause L."/>
        </authorList>
    </citation>
    <scope>NUCLEOTIDE SEQUENCE [LARGE SCALE GENOMIC DNA]</scope>
    <source>
        <strain evidence="3 4">TAN1997</strain>
    </source>
</reference>
<dbReference type="GO" id="GO:0045505">
    <property type="term" value="F:dynein intermediate chain binding"/>
    <property type="evidence" value="ECO:0007669"/>
    <property type="project" value="InterPro"/>
</dbReference>
<evidence type="ECO:0000313" key="4">
    <source>
        <dbReference type="Proteomes" id="UP000290809"/>
    </source>
</evidence>
<protein>
    <submittedName>
        <fullName evidence="3">Dynein heavy chain, axonemal</fullName>
    </submittedName>
</protein>
<feature type="domain" description="Dynein heavy chain tail" evidence="2">
    <location>
        <begin position="236"/>
        <end position="589"/>
    </location>
</feature>
<evidence type="ECO:0000313" key="3">
    <source>
        <dbReference type="EMBL" id="RTG88938.1"/>
    </source>
</evidence>
<dbReference type="GO" id="GO:0051959">
    <property type="term" value="F:dynein light intermediate chain binding"/>
    <property type="evidence" value="ECO:0007669"/>
    <property type="project" value="InterPro"/>
</dbReference>
<dbReference type="Pfam" id="PF08385">
    <property type="entry name" value="DHC_N1"/>
    <property type="match status" value="1"/>
</dbReference>
<dbReference type="Proteomes" id="UP000290809">
    <property type="component" value="Unassembled WGS sequence"/>
</dbReference>
<gene>
    <name evidence="3" type="ORF">DC041_0004741</name>
</gene>
<accession>A0A430QMK7</accession>
<keyword evidence="4" id="KW-1185">Reference proteome</keyword>
<dbReference type="AlphaFoldDB" id="A0A430QMK7"/>
<feature type="region of interest" description="Disordered" evidence="1">
    <location>
        <begin position="1"/>
        <end position="33"/>
    </location>
</feature>
<dbReference type="STRING" id="6184.A0A430QMK7"/>
<dbReference type="PANTHER" id="PTHR46532:SF11">
    <property type="entry name" value="DYNEIN AXONEMAL HEAVY CHAIN 12"/>
    <property type="match status" value="1"/>
</dbReference>
<proteinExistence type="predicted"/>
<feature type="non-terminal residue" evidence="3">
    <location>
        <position position="1"/>
    </location>
</feature>
<dbReference type="GO" id="GO:0007018">
    <property type="term" value="P:microtubule-based movement"/>
    <property type="evidence" value="ECO:0007669"/>
    <property type="project" value="InterPro"/>
</dbReference>
<comment type="caution">
    <text evidence="3">The sequence shown here is derived from an EMBL/GenBank/DDBJ whole genome shotgun (WGS) entry which is preliminary data.</text>
</comment>
<dbReference type="InterPro" id="IPR026983">
    <property type="entry name" value="DHC"/>
</dbReference>